<sequence>MAGSSGQQGKGRRVQPQWSPPAGTQPCRLHLYNSLTRNKCFLHFL</sequence>
<reference evidence="2" key="2">
    <citation type="submission" date="2025-09" db="UniProtKB">
        <authorList>
            <consortium name="Ensembl"/>
        </authorList>
    </citation>
    <scope>IDENTIFICATION</scope>
</reference>
<keyword evidence="3" id="KW-1185">Reference proteome</keyword>
<dbReference type="GeneTree" id="ENSGT00390000006347"/>
<feature type="region of interest" description="Disordered" evidence="1">
    <location>
        <begin position="1"/>
        <end position="25"/>
    </location>
</feature>
<gene>
    <name evidence="2" type="primary">CARS1</name>
</gene>
<dbReference type="Ensembl" id="ENSMLET00000034633.1">
    <property type="protein sequence ID" value="ENSMLEP00000011210.1"/>
    <property type="gene ID" value="ENSMLEG00000029795.1"/>
</dbReference>
<accession>A0A2K5Y6M9</accession>
<proteinExistence type="predicted"/>
<organism evidence="2 3">
    <name type="scientific">Mandrillus leucophaeus</name>
    <name type="common">Drill</name>
    <name type="synonym">Papio leucophaeus</name>
    <dbReference type="NCBI Taxonomy" id="9568"/>
    <lineage>
        <taxon>Eukaryota</taxon>
        <taxon>Metazoa</taxon>
        <taxon>Chordata</taxon>
        <taxon>Craniata</taxon>
        <taxon>Vertebrata</taxon>
        <taxon>Euteleostomi</taxon>
        <taxon>Mammalia</taxon>
        <taxon>Eutheria</taxon>
        <taxon>Euarchontoglires</taxon>
        <taxon>Primates</taxon>
        <taxon>Haplorrhini</taxon>
        <taxon>Catarrhini</taxon>
        <taxon>Cercopithecidae</taxon>
        <taxon>Cercopithecinae</taxon>
        <taxon>Mandrillus</taxon>
    </lineage>
</organism>
<dbReference type="Proteomes" id="UP000233140">
    <property type="component" value="Unassembled WGS sequence"/>
</dbReference>
<evidence type="ECO:0000256" key="1">
    <source>
        <dbReference type="SAM" id="MobiDB-lite"/>
    </source>
</evidence>
<dbReference type="AlphaFoldDB" id="A0A2K5Y6M9"/>
<evidence type="ECO:0000313" key="3">
    <source>
        <dbReference type="Proteomes" id="UP000233140"/>
    </source>
</evidence>
<reference evidence="2" key="1">
    <citation type="submission" date="2025-08" db="UniProtKB">
        <authorList>
            <consortium name="Ensembl"/>
        </authorList>
    </citation>
    <scope>IDENTIFICATION</scope>
</reference>
<name>A0A2K5Y6M9_MANLE</name>
<protein>
    <submittedName>
        <fullName evidence="2">Cysteinyl-tRNA synthetase 1</fullName>
    </submittedName>
</protein>
<evidence type="ECO:0000313" key="2">
    <source>
        <dbReference type="Ensembl" id="ENSMLEP00000011210.1"/>
    </source>
</evidence>